<evidence type="ECO:0000313" key="2">
    <source>
        <dbReference type="Proteomes" id="UP000255283"/>
    </source>
</evidence>
<comment type="caution">
    <text evidence="1">The sequence shown here is derived from an EMBL/GenBank/DDBJ whole genome shotgun (WGS) entry which is preliminary data.</text>
</comment>
<sequence length="30" mass="3677">MRIFFHFIYTSILKKGYICDINTKIAYEFT</sequence>
<evidence type="ECO:0000313" key="1">
    <source>
        <dbReference type="EMBL" id="SUB80392.1"/>
    </source>
</evidence>
<protein>
    <submittedName>
        <fullName evidence="1">Uncharacterized protein</fullName>
    </submittedName>
</protein>
<proteinExistence type="predicted"/>
<dbReference type="EMBL" id="UGTJ01000001">
    <property type="protein sequence ID" value="SUB80392.1"/>
    <property type="molecule type" value="Genomic_DNA"/>
</dbReference>
<reference evidence="1 2" key="1">
    <citation type="submission" date="2018-06" db="EMBL/GenBank/DDBJ databases">
        <authorList>
            <consortium name="Pathogen Informatics"/>
            <person name="Doyle S."/>
        </authorList>
    </citation>
    <scope>NUCLEOTIDE SEQUENCE [LARGE SCALE GENOMIC DNA]</scope>
    <source>
        <strain evidence="1 2">NCTC13063</strain>
    </source>
</reference>
<gene>
    <name evidence="1" type="ORF">NCTC13063_01675</name>
</gene>
<dbReference type="AlphaFoldDB" id="A0AAQ1UJ54"/>
<organism evidence="1 2">
    <name type="scientific">Segatella buccae</name>
    <dbReference type="NCBI Taxonomy" id="28126"/>
    <lineage>
        <taxon>Bacteria</taxon>
        <taxon>Pseudomonadati</taxon>
        <taxon>Bacteroidota</taxon>
        <taxon>Bacteroidia</taxon>
        <taxon>Bacteroidales</taxon>
        <taxon>Prevotellaceae</taxon>
        <taxon>Segatella</taxon>
    </lineage>
</organism>
<dbReference type="Proteomes" id="UP000255283">
    <property type="component" value="Unassembled WGS sequence"/>
</dbReference>
<name>A0AAQ1UJ54_9BACT</name>
<accession>A0AAQ1UJ54</accession>